<dbReference type="AlphaFoldDB" id="A0A424FLU2"/>
<dbReference type="EMBL" id="PKRU02000024">
    <property type="protein sequence ID" value="RPD37112.1"/>
    <property type="molecule type" value="Genomic_DNA"/>
</dbReference>
<evidence type="ECO:0000313" key="2">
    <source>
        <dbReference type="Proteomes" id="UP000236895"/>
    </source>
</evidence>
<proteinExistence type="predicted"/>
<reference evidence="1 2" key="1">
    <citation type="submission" date="2018-11" db="EMBL/GenBank/DDBJ databases">
        <title>Genome Analysis of Haplotype D of Candidatus Liberibacter Solanacearum.</title>
        <authorList>
            <person name="Katsir L."/>
            <person name="Ruan Z."/>
            <person name="Santos Garcia D."/>
            <person name="Piasezky A."/>
            <person name="Jiang J."/>
            <person name="Sela N."/>
            <person name="Freilich S."/>
            <person name="Bahar O."/>
        </authorList>
    </citation>
    <scope>NUCLEOTIDE SEQUENCE [LARGE SCALE GENOMIC DNA]</scope>
    <source>
        <strain evidence="2">haplotype D1</strain>
    </source>
</reference>
<protein>
    <submittedName>
        <fullName evidence="1">Uncharacterized protein</fullName>
    </submittedName>
</protein>
<sequence length="86" mass="9814">MCFLLTFVGHPTARQVQVPSFSLEHYIISFGNELGMDTSRSHYPLILNNELTKTIGLEYNITDHIFSKIFGWYDTKILFGKCIAGI</sequence>
<accession>A0A424FLU2</accession>
<evidence type="ECO:0000313" key="1">
    <source>
        <dbReference type="EMBL" id="RPD37112.1"/>
    </source>
</evidence>
<comment type="caution">
    <text evidence="1">The sequence shown here is derived from an EMBL/GenBank/DDBJ whole genome shotgun (WGS) entry which is preliminary data.</text>
</comment>
<dbReference type="Proteomes" id="UP000236895">
    <property type="component" value="Unassembled WGS sequence"/>
</dbReference>
<gene>
    <name evidence="1" type="ORF">C0030_004030</name>
</gene>
<organism evidence="1 2">
    <name type="scientific">Candidatus Liberibacter solanacearum</name>
    <dbReference type="NCBI Taxonomy" id="556287"/>
    <lineage>
        <taxon>Bacteria</taxon>
        <taxon>Pseudomonadati</taxon>
        <taxon>Pseudomonadota</taxon>
        <taxon>Alphaproteobacteria</taxon>
        <taxon>Hyphomicrobiales</taxon>
        <taxon>Rhizobiaceae</taxon>
        <taxon>Liberibacter</taxon>
    </lineage>
</organism>
<name>A0A424FLU2_9HYPH</name>